<dbReference type="AlphaFoldDB" id="A0A8K0H4R0"/>
<sequence length="133" mass="14827">MVEALSILAKGASSIQMEAAHRPNCRGPRSFSRGCLLYMDGRHPRRFGRGLLYLHANEEPSTKMPRVSTIWAKVPSIYIREAPSAVWQKVALLLCKGGTLAQNTEGFNHLVESAFHPYRGGTLRQMAESDIFL</sequence>
<dbReference type="Proteomes" id="UP000796880">
    <property type="component" value="Unassembled WGS sequence"/>
</dbReference>
<evidence type="ECO:0000313" key="1">
    <source>
        <dbReference type="EMBL" id="KAF3445691.1"/>
    </source>
</evidence>
<keyword evidence="2" id="KW-1185">Reference proteome</keyword>
<gene>
    <name evidence="1" type="ORF">FNV43_RR10867</name>
</gene>
<accession>A0A8K0H4R0</accession>
<name>A0A8K0H4R0_9ROSA</name>
<protein>
    <submittedName>
        <fullName evidence="1">Uncharacterized protein</fullName>
    </submittedName>
</protein>
<evidence type="ECO:0000313" key="2">
    <source>
        <dbReference type="Proteomes" id="UP000796880"/>
    </source>
</evidence>
<proteinExistence type="predicted"/>
<reference evidence="1" key="1">
    <citation type="submission" date="2020-03" db="EMBL/GenBank/DDBJ databases">
        <title>A high-quality chromosome-level genome assembly of a woody plant with both climbing and erect habits, Rhamnella rubrinervis.</title>
        <authorList>
            <person name="Lu Z."/>
            <person name="Yang Y."/>
            <person name="Zhu X."/>
            <person name="Sun Y."/>
        </authorList>
    </citation>
    <scope>NUCLEOTIDE SEQUENCE</scope>
    <source>
        <strain evidence="1">BYM</strain>
        <tissue evidence="1">Leaf</tissue>
    </source>
</reference>
<dbReference type="EMBL" id="VOIH02000005">
    <property type="protein sequence ID" value="KAF3445691.1"/>
    <property type="molecule type" value="Genomic_DNA"/>
</dbReference>
<comment type="caution">
    <text evidence="1">The sequence shown here is derived from an EMBL/GenBank/DDBJ whole genome shotgun (WGS) entry which is preliminary data.</text>
</comment>
<organism evidence="1 2">
    <name type="scientific">Rhamnella rubrinervis</name>
    <dbReference type="NCBI Taxonomy" id="2594499"/>
    <lineage>
        <taxon>Eukaryota</taxon>
        <taxon>Viridiplantae</taxon>
        <taxon>Streptophyta</taxon>
        <taxon>Embryophyta</taxon>
        <taxon>Tracheophyta</taxon>
        <taxon>Spermatophyta</taxon>
        <taxon>Magnoliopsida</taxon>
        <taxon>eudicotyledons</taxon>
        <taxon>Gunneridae</taxon>
        <taxon>Pentapetalae</taxon>
        <taxon>rosids</taxon>
        <taxon>fabids</taxon>
        <taxon>Rosales</taxon>
        <taxon>Rhamnaceae</taxon>
        <taxon>rhamnoid group</taxon>
        <taxon>Rhamneae</taxon>
        <taxon>Rhamnella</taxon>
    </lineage>
</organism>